<evidence type="ECO:0000313" key="1">
    <source>
        <dbReference type="EMBL" id="MBE8721279.1"/>
    </source>
</evidence>
<accession>A0ABR9T863</accession>
<dbReference type="EMBL" id="PSKQ01000019">
    <property type="protein sequence ID" value="MBE8721279.1"/>
    <property type="molecule type" value="Genomic_DNA"/>
</dbReference>
<gene>
    <name evidence="1" type="ORF">C4F40_11145</name>
</gene>
<evidence type="ECO:0000313" key="2">
    <source>
        <dbReference type="Proteomes" id="UP000618319"/>
    </source>
</evidence>
<organism evidence="1 2">
    <name type="scientific">Sphingobacterium pedocola</name>
    <dbReference type="NCBI Taxonomy" id="2082722"/>
    <lineage>
        <taxon>Bacteria</taxon>
        <taxon>Pseudomonadati</taxon>
        <taxon>Bacteroidota</taxon>
        <taxon>Sphingobacteriia</taxon>
        <taxon>Sphingobacteriales</taxon>
        <taxon>Sphingobacteriaceae</taxon>
        <taxon>Sphingobacterium</taxon>
    </lineage>
</organism>
<keyword evidence="2" id="KW-1185">Reference proteome</keyword>
<dbReference type="Proteomes" id="UP000618319">
    <property type="component" value="Unassembled WGS sequence"/>
</dbReference>
<name>A0ABR9T863_9SPHI</name>
<sequence length="574" mass="63087">MSRFKFIRDIKLIIYIIRKAKLFVVFFGILLTYNQVWAQGKLSRQVDIPRYERASIRQIFDSLSKKESFYFSFNSDLVNLDSLVNKKSYNGVLIDYLTGLLGERFSFKETTSHILISYAPERMDVAANISSKESNRAMISGYIKDIRTNRAIANASVYEREAFRASTLSDKNGFFALDIKNSENLVAIALSKENYRDTSIILLLPVEAYRSLKKRKVGYYQVNGAGKTVYNNFFGNFFTSSAQKIQSLNLGGMFAYSPVQVSLTPGLSTHGFFDSQVVNNFSLNIIGGSSAGVDGVELAGALNINQYDVDGAQFAGVLNIVGGNVKGLQMAGVGNVVLHNLSGVQIGGVWNQVDTLKSGLQIAGAVNLGREVDGIQIAGLANRSNGQVRNQIAGGFNIAKSVSGIQIAGLLNISDSSDYPIGVFNWIKNGTKQLSAGVDDSKFFGLSFRSGGRVMYSLIGFGLYLDDPILKYGAEFGIGAQLLTTPKFTLSAELLQRTNFGDRFNPKDVQRISFRIIPAVYVSKKLQLYVAPSFHYSEAVEPAASKAILWKLWGKERQRNTFHGGGTVGITYVF</sequence>
<protein>
    <recommendedName>
        <fullName evidence="3">Carboxypeptidase-like regulatory domain-containing protein</fullName>
    </recommendedName>
</protein>
<evidence type="ECO:0008006" key="3">
    <source>
        <dbReference type="Google" id="ProtNLM"/>
    </source>
</evidence>
<dbReference type="RefSeq" id="WP_196938501.1">
    <property type="nucleotide sequence ID" value="NZ_MU158689.1"/>
</dbReference>
<proteinExistence type="predicted"/>
<reference evidence="1 2" key="1">
    <citation type="submission" date="2018-02" db="EMBL/GenBank/DDBJ databases">
        <title>Sphingobacterium KA21.</title>
        <authorList>
            <person name="Vasarhelyi B.M."/>
            <person name="Deshmukh S."/>
            <person name="Balint B."/>
            <person name="Kukolya J."/>
        </authorList>
    </citation>
    <scope>NUCLEOTIDE SEQUENCE [LARGE SCALE GENOMIC DNA]</scope>
    <source>
        <strain evidence="1 2">Ka21</strain>
    </source>
</reference>
<comment type="caution">
    <text evidence="1">The sequence shown here is derived from an EMBL/GenBank/DDBJ whole genome shotgun (WGS) entry which is preliminary data.</text>
</comment>